<keyword evidence="1" id="KW-0472">Membrane</keyword>
<keyword evidence="1" id="KW-0812">Transmembrane</keyword>
<dbReference type="AlphaFoldDB" id="A0AAD8KQF6"/>
<reference evidence="2" key="1">
    <citation type="journal article" date="2023" name="bioRxiv">
        <title>Improved chromosome-level genome assembly for marigold (Tagetes erecta).</title>
        <authorList>
            <person name="Jiang F."/>
            <person name="Yuan L."/>
            <person name="Wang S."/>
            <person name="Wang H."/>
            <person name="Xu D."/>
            <person name="Wang A."/>
            <person name="Fan W."/>
        </authorList>
    </citation>
    <scope>NUCLEOTIDE SEQUENCE</scope>
    <source>
        <strain evidence="2">WSJ</strain>
        <tissue evidence="2">Leaf</tissue>
    </source>
</reference>
<evidence type="ECO:0000313" key="3">
    <source>
        <dbReference type="Proteomes" id="UP001229421"/>
    </source>
</evidence>
<evidence type="ECO:0000256" key="1">
    <source>
        <dbReference type="SAM" id="Phobius"/>
    </source>
</evidence>
<name>A0AAD8KQF6_TARER</name>
<comment type="caution">
    <text evidence="2">The sequence shown here is derived from an EMBL/GenBank/DDBJ whole genome shotgun (WGS) entry which is preliminary data.</text>
</comment>
<sequence>MAACKILLGFILGSTQRHLFHSILFLFNFCSLLVRILSFSNNIMLVRLLFCHSNNLDICSEYFLLFLSRFESSL</sequence>
<feature type="transmembrane region" description="Helical" evidence="1">
    <location>
        <begin position="19"/>
        <end position="37"/>
    </location>
</feature>
<dbReference type="EMBL" id="JAUHHV010000005">
    <property type="protein sequence ID" value="KAK1425366.1"/>
    <property type="molecule type" value="Genomic_DNA"/>
</dbReference>
<keyword evidence="3" id="KW-1185">Reference proteome</keyword>
<dbReference type="Proteomes" id="UP001229421">
    <property type="component" value="Unassembled WGS sequence"/>
</dbReference>
<organism evidence="2 3">
    <name type="scientific">Tagetes erecta</name>
    <name type="common">African marigold</name>
    <dbReference type="NCBI Taxonomy" id="13708"/>
    <lineage>
        <taxon>Eukaryota</taxon>
        <taxon>Viridiplantae</taxon>
        <taxon>Streptophyta</taxon>
        <taxon>Embryophyta</taxon>
        <taxon>Tracheophyta</taxon>
        <taxon>Spermatophyta</taxon>
        <taxon>Magnoliopsida</taxon>
        <taxon>eudicotyledons</taxon>
        <taxon>Gunneridae</taxon>
        <taxon>Pentapetalae</taxon>
        <taxon>asterids</taxon>
        <taxon>campanulids</taxon>
        <taxon>Asterales</taxon>
        <taxon>Asteraceae</taxon>
        <taxon>Asteroideae</taxon>
        <taxon>Heliantheae alliance</taxon>
        <taxon>Tageteae</taxon>
        <taxon>Tagetes</taxon>
    </lineage>
</organism>
<proteinExistence type="predicted"/>
<keyword evidence="1" id="KW-1133">Transmembrane helix</keyword>
<evidence type="ECO:0000313" key="2">
    <source>
        <dbReference type="EMBL" id="KAK1425366.1"/>
    </source>
</evidence>
<protein>
    <submittedName>
        <fullName evidence="2">Uncharacterized protein</fullName>
    </submittedName>
</protein>
<gene>
    <name evidence="2" type="ORF">QVD17_20717</name>
</gene>
<accession>A0AAD8KQF6</accession>